<gene>
    <name evidence="3" type="ORF">SAMN04488038_104197</name>
</gene>
<dbReference type="Pfam" id="PF00403">
    <property type="entry name" value="HMA"/>
    <property type="match status" value="1"/>
</dbReference>
<organism evidence="3 4">
    <name type="scientific">Solimonas aquatica</name>
    <dbReference type="NCBI Taxonomy" id="489703"/>
    <lineage>
        <taxon>Bacteria</taxon>
        <taxon>Pseudomonadati</taxon>
        <taxon>Pseudomonadota</taxon>
        <taxon>Gammaproteobacteria</taxon>
        <taxon>Nevskiales</taxon>
        <taxon>Nevskiaceae</taxon>
        <taxon>Solimonas</taxon>
    </lineage>
</organism>
<dbReference type="InterPro" id="IPR036163">
    <property type="entry name" value="HMA_dom_sf"/>
</dbReference>
<evidence type="ECO:0000313" key="4">
    <source>
        <dbReference type="Proteomes" id="UP000199233"/>
    </source>
</evidence>
<dbReference type="EMBL" id="FOFS01000004">
    <property type="protein sequence ID" value="SEQ18025.1"/>
    <property type="molecule type" value="Genomic_DNA"/>
</dbReference>
<dbReference type="CDD" id="cd00371">
    <property type="entry name" value="HMA"/>
    <property type="match status" value="1"/>
</dbReference>
<feature type="domain" description="HMA" evidence="2">
    <location>
        <begin position="1"/>
        <end position="63"/>
    </location>
</feature>
<sequence>MYEFEVKDMNCNHCVQSVTRAIQSQDPGAKVSIDLATKRVKVESQADETAIRRALADADYPAT</sequence>
<proteinExistence type="predicted"/>
<dbReference type="GO" id="GO:0046872">
    <property type="term" value="F:metal ion binding"/>
    <property type="evidence" value="ECO:0007669"/>
    <property type="project" value="UniProtKB-KW"/>
</dbReference>
<dbReference type="InterPro" id="IPR017969">
    <property type="entry name" value="Heavy-metal-associated_CS"/>
</dbReference>
<reference evidence="4" key="1">
    <citation type="submission" date="2016-10" db="EMBL/GenBank/DDBJ databases">
        <authorList>
            <person name="Varghese N."/>
            <person name="Submissions S."/>
        </authorList>
    </citation>
    <scope>NUCLEOTIDE SEQUENCE [LARGE SCALE GENOMIC DNA]</scope>
    <source>
        <strain evidence="4">DSM 25927</strain>
    </source>
</reference>
<dbReference type="SUPFAM" id="SSF55008">
    <property type="entry name" value="HMA, heavy metal-associated domain"/>
    <property type="match status" value="1"/>
</dbReference>
<keyword evidence="1" id="KW-0479">Metal-binding</keyword>
<dbReference type="PROSITE" id="PS01047">
    <property type="entry name" value="HMA_1"/>
    <property type="match status" value="1"/>
</dbReference>
<name>A0A1H9DX42_9GAMM</name>
<dbReference type="OrthoDB" id="9814359at2"/>
<evidence type="ECO:0000256" key="1">
    <source>
        <dbReference type="ARBA" id="ARBA00022723"/>
    </source>
</evidence>
<evidence type="ECO:0000313" key="3">
    <source>
        <dbReference type="EMBL" id="SEQ18025.1"/>
    </source>
</evidence>
<evidence type="ECO:0000259" key="2">
    <source>
        <dbReference type="PROSITE" id="PS50846"/>
    </source>
</evidence>
<protein>
    <submittedName>
        <fullName evidence="3">Copper chaperone</fullName>
    </submittedName>
</protein>
<dbReference type="Gene3D" id="3.30.70.100">
    <property type="match status" value="1"/>
</dbReference>
<dbReference type="InterPro" id="IPR006121">
    <property type="entry name" value="HMA_dom"/>
</dbReference>
<accession>A0A1H9DX42</accession>
<dbReference type="RefSeq" id="WP_028006859.1">
    <property type="nucleotide sequence ID" value="NZ_FOFS01000004.1"/>
</dbReference>
<dbReference type="PROSITE" id="PS50846">
    <property type="entry name" value="HMA_2"/>
    <property type="match status" value="1"/>
</dbReference>
<keyword evidence="4" id="KW-1185">Reference proteome</keyword>
<dbReference type="STRING" id="489703.SAMN04488038_104197"/>
<dbReference type="Proteomes" id="UP000199233">
    <property type="component" value="Unassembled WGS sequence"/>
</dbReference>
<dbReference type="AlphaFoldDB" id="A0A1H9DX42"/>